<keyword evidence="2" id="KW-1185">Reference proteome</keyword>
<evidence type="ECO:0000313" key="2">
    <source>
        <dbReference type="Proteomes" id="UP000244855"/>
    </source>
</evidence>
<dbReference type="EMBL" id="KZ805336">
    <property type="protein sequence ID" value="PVI03024.1"/>
    <property type="molecule type" value="Genomic_DNA"/>
</dbReference>
<gene>
    <name evidence="1" type="ORF">DM02DRAFT_653003</name>
</gene>
<dbReference type="STRING" id="97972.A0A2V1E068"/>
<evidence type="ECO:0000313" key="1">
    <source>
        <dbReference type="EMBL" id="PVI03024.1"/>
    </source>
</evidence>
<reference evidence="1 2" key="1">
    <citation type="journal article" date="2018" name="Sci. Rep.">
        <title>Comparative genomics provides insights into the lifestyle and reveals functional heterogeneity of dark septate endophytic fungi.</title>
        <authorList>
            <person name="Knapp D.G."/>
            <person name="Nemeth J.B."/>
            <person name="Barry K."/>
            <person name="Hainaut M."/>
            <person name="Henrissat B."/>
            <person name="Johnson J."/>
            <person name="Kuo A."/>
            <person name="Lim J.H.P."/>
            <person name="Lipzen A."/>
            <person name="Nolan M."/>
            <person name="Ohm R.A."/>
            <person name="Tamas L."/>
            <person name="Grigoriev I.V."/>
            <person name="Spatafora J.W."/>
            <person name="Nagy L.G."/>
            <person name="Kovacs G.M."/>
        </authorList>
    </citation>
    <scope>NUCLEOTIDE SEQUENCE [LARGE SCALE GENOMIC DNA]</scope>
    <source>
        <strain evidence="1 2">DSE2036</strain>
    </source>
</reference>
<dbReference type="AlphaFoldDB" id="A0A2V1E068"/>
<dbReference type="Proteomes" id="UP000244855">
    <property type="component" value="Unassembled WGS sequence"/>
</dbReference>
<dbReference type="Gene3D" id="2.60.120.330">
    <property type="entry name" value="B-lactam Antibiotic, Isopenicillin N Synthase, Chain"/>
    <property type="match status" value="1"/>
</dbReference>
<organism evidence="1 2">
    <name type="scientific">Periconia macrospinosa</name>
    <dbReference type="NCBI Taxonomy" id="97972"/>
    <lineage>
        <taxon>Eukaryota</taxon>
        <taxon>Fungi</taxon>
        <taxon>Dikarya</taxon>
        <taxon>Ascomycota</taxon>
        <taxon>Pezizomycotina</taxon>
        <taxon>Dothideomycetes</taxon>
        <taxon>Pleosporomycetidae</taxon>
        <taxon>Pleosporales</taxon>
        <taxon>Massarineae</taxon>
        <taxon>Periconiaceae</taxon>
        <taxon>Periconia</taxon>
    </lineage>
</organism>
<name>A0A2V1E068_9PLEO</name>
<protein>
    <submittedName>
        <fullName evidence="1">Uncharacterized protein</fullName>
    </submittedName>
</protein>
<proteinExistence type="predicted"/>
<accession>A0A2V1E068</accession>
<dbReference type="InterPro" id="IPR027443">
    <property type="entry name" value="IPNS-like_sf"/>
</dbReference>
<sequence>MKIGDMFQRISNSKWSLTIDTFKLSVIIFYQNFNLLVLIHTCLLPIPVPILTNLSLSLNSDIYPSGLHLVSVAGKVDGMPTHARYSIAYFVYPTPDGTIEPKPLLVAAVGKKHYELITFQIFSAQMFDTTNIYD</sequence>
<dbReference type="SUPFAM" id="SSF51197">
    <property type="entry name" value="Clavaminate synthase-like"/>
    <property type="match status" value="1"/>
</dbReference>